<dbReference type="InterPro" id="IPR043128">
    <property type="entry name" value="Rev_trsase/Diguanyl_cyclase"/>
</dbReference>
<dbReference type="AlphaFoldDB" id="A0A3B0SV79"/>
<evidence type="ECO:0000313" key="3">
    <source>
        <dbReference type="EMBL" id="VAW06212.1"/>
    </source>
</evidence>
<feature type="coiled-coil region" evidence="1">
    <location>
        <begin position="152"/>
        <end position="179"/>
    </location>
</feature>
<accession>A0A3B0SV79</accession>
<name>A0A3B0SV79_9ZZZZ</name>
<reference evidence="3" key="1">
    <citation type="submission" date="2018-06" db="EMBL/GenBank/DDBJ databases">
        <authorList>
            <person name="Zhirakovskaya E."/>
        </authorList>
    </citation>
    <scope>NUCLEOTIDE SEQUENCE</scope>
</reference>
<evidence type="ECO:0000259" key="2">
    <source>
        <dbReference type="PROSITE" id="PS50887"/>
    </source>
</evidence>
<feature type="domain" description="GGDEF" evidence="2">
    <location>
        <begin position="210"/>
        <end position="345"/>
    </location>
</feature>
<dbReference type="SUPFAM" id="SSF55073">
    <property type="entry name" value="Nucleotide cyclase"/>
    <property type="match status" value="1"/>
</dbReference>
<dbReference type="NCBIfam" id="TIGR00254">
    <property type="entry name" value="GGDEF"/>
    <property type="match status" value="1"/>
</dbReference>
<dbReference type="SMART" id="SM00267">
    <property type="entry name" value="GGDEF"/>
    <property type="match status" value="1"/>
</dbReference>
<dbReference type="PROSITE" id="PS50887">
    <property type="entry name" value="GGDEF"/>
    <property type="match status" value="1"/>
</dbReference>
<dbReference type="GO" id="GO:1902201">
    <property type="term" value="P:negative regulation of bacterial-type flagellum-dependent cell motility"/>
    <property type="evidence" value="ECO:0007669"/>
    <property type="project" value="TreeGrafter"/>
</dbReference>
<dbReference type="GO" id="GO:0052621">
    <property type="term" value="F:diguanylate cyclase activity"/>
    <property type="evidence" value="ECO:0007669"/>
    <property type="project" value="TreeGrafter"/>
</dbReference>
<dbReference type="Gene3D" id="3.30.70.270">
    <property type="match status" value="1"/>
</dbReference>
<gene>
    <name evidence="3" type="ORF">MNBD_ALPHA01-1137</name>
</gene>
<dbReference type="InterPro" id="IPR029787">
    <property type="entry name" value="Nucleotide_cyclase"/>
</dbReference>
<dbReference type="PANTHER" id="PTHR45138:SF9">
    <property type="entry name" value="DIGUANYLATE CYCLASE DGCM-RELATED"/>
    <property type="match status" value="1"/>
</dbReference>
<keyword evidence="1" id="KW-0175">Coiled coil</keyword>
<evidence type="ECO:0000256" key="1">
    <source>
        <dbReference type="SAM" id="Coils"/>
    </source>
</evidence>
<dbReference type="FunFam" id="3.30.70.270:FF:000001">
    <property type="entry name" value="Diguanylate cyclase domain protein"/>
    <property type="match status" value="1"/>
</dbReference>
<dbReference type="CDD" id="cd01949">
    <property type="entry name" value="GGDEF"/>
    <property type="match status" value="1"/>
</dbReference>
<dbReference type="InterPro" id="IPR050469">
    <property type="entry name" value="Diguanylate_Cyclase"/>
</dbReference>
<dbReference type="InterPro" id="IPR000160">
    <property type="entry name" value="GGDEF_dom"/>
</dbReference>
<dbReference type="PANTHER" id="PTHR45138">
    <property type="entry name" value="REGULATORY COMPONENTS OF SENSORY TRANSDUCTION SYSTEM"/>
    <property type="match status" value="1"/>
</dbReference>
<dbReference type="GO" id="GO:0043709">
    <property type="term" value="P:cell adhesion involved in single-species biofilm formation"/>
    <property type="evidence" value="ECO:0007669"/>
    <property type="project" value="TreeGrafter"/>
</dbReference>
<dbReference type="EMBL" id="UOEJ01000232">
    <property type="protein sequence ID" value="VAW06212.1"/>
    <property type="molecule type" value="Genomic_DNA"/>
</dbReference>
<dbReference type="Pfam" id="PF00990">
    <property type="entry name" value="GGDEF"/>
    <property type="match status" value="1"/>
</dbReference>
<dbReference type="GO" id="GO:0005886">
    <property type="term" value="C:plasma membrane"/>
    <property type="evidence" value="ECO:0007669"/>
    <property type="project" value="TreeGrafter"/>
</dbReference>
<sequence>MSYLKDKMDVEHIRETSDRALDLMSQHNVIPSPSNYQVWYEYASEGNMSLNKTIDEMIKKNNSFTSKLSNNLFERFFSMDQEQNAVTHAGQGIQTELAKISKAVRVINNGTVKYNTVLSDSLRGLDDIQGGSEMKNIISDLMENTKEMALGNNSAQQKLQESAKTVQKLQAALEAVRQESLTDMLTNIGNRKSFEENLKKAIHDANKNDGDLCLIIGDIDFFKKFNDTWGHHVGDQVLKAVAHSIKTRVGDVGTTARYGGEEFVILLPDSTMEDALELSEVVRLSISQRSMKRKSTGERIGKITCSFGVAKYRINEHRNEFLERADAALYRSKSNGRNQVTVEDDSSPNVVKIA</sequence>
<protein>
    <submittedName>
        <fullName evidence="3">Diguanylate cyclase (GGDEF domain)</fullName>
    </submittedName>
</protein>
<proteinExistence type="predicted"/>
<organism evidence="3">
    <name type="scientific">hydrothermal vent metagenome</name>
    <dbReference type="NCBI Taxonomy" id="652676"/>
    <lineage>
        <taxon>unclassified sequences</taxon>
        <taxon>metagenomes</taxon>
        <taxon>ecological metagenomes</taxon>
    </lineage>
</organism>